<dbReference type="InterPro" id="IPR014729">
    <property type="entry name" value="Rossmann-like_a/b/a_fold"/>
</dbReference>
<name>A0A1F2UPD7_9ACTN</name>
<feature type="domain" description="UspA" evidence="2">
    <location>
        <begin position="2"/>
        <end position="137"/>
    </location>
</feature>
<proteinExistence type="inferred from homology"/>
<evidence type="ECO:0000259" key="2">
    <source>
        <dbReference type="Pfam" id="PF00582"/>
    </source>
</evidence>
<evidence type="ECO:0000313" key="4">
    <source>
        <dbReference type="Proteomes" id="UP000178086"/>
    </source>
</evidence>
<dbReference type="CDD" id="cd00293">
    <property type="entry name" value="USP-like"/>
    <property type="match status" value="2"/>
</dbReference>
<dbReference type="PANTHER" id="PTHR46268:SF6">
    <property type="entry name" value="UNIVERSAL STRESS PROTEIN UP12"/>
    <property type="match status" value="1"/>
</dbReference>
<dbReference type="Proteomes" id="UP000178086">
    <property type="component" value="Unassembled WGS sequence"/>
</dbReference>
<organism evidence="3 4">
    <name type="scientific">Candidatus Aquicultor primus</name>
    <dbReference type="NCBI Taxonomy" id="1797195"/>
    <lineage>
        <taxon>Bacteria</taxon>
        <taxon>Bacillati</taxon>
        <taxon>Actinomycetota</taxon>
        <taxon>Candidatus Aquicultoria</taxon>
        <taxon>Candidatus Aquicultorales</taxon>
        <taxon>Candidatus Aquicultoraceae</taxon>
        <taxon>Candidatus Aquicultor</taxon>
    </lineage>
</organism>
<dbReference type="EMBL" id="MELI01000080">
    <property type="protein sequence ID" value="OFW32936.1"/>
    <property type="molecule type" value="Genomic_DNA"/>
</dbReference>
<dbReference type="InterPro" id="IPR006016">
    <property type="entry name" value="UspA"/>
</dbReference>
<gene>
    <name evidence="3" type="ORF">A2074_00010</name>
</gene>
<evidence type="ECO:0000313" key="3">
    <source>
        <dbReference type="EMBL" id="OFW32936.1"/>
    </source>
</evidence>
<protein>
    <recommendedName>
        <fullName evidence="2">UspA domain-containing protein</fullName>
    </recommendedName>
</protein>
<dbReference type="AlphaFoldDB" id="A0A1F2UPD7"/>
<dbReference type="PANTHER" id="PTHR46268">
    <property type="entry name" value="STRESS RESPONSE PROTEIN NHAX"/>
    <property type="match status" value="1"/>
</dbReference>
<evidence type="ECO:0000256" key="1">
    <source>
        <dbReference type="ARBA" id="ARBA00008791"/>
    </source>
</evidence>
<dbReference type="PRINTS" id="PR01438">
    <property type="entry name" value="UNVRSLSTRESS"/>
</dbReference>
<comment type="caution">
    <text evidence="3">The sequence shown here is derived from an EMBL/GenBank/DDBJ whole genome shotgun (WGS) entry which is preliminary data.</text>
</comment>
<accession>A0A1F2UPD7</accession>
<dbReference type="SUPFAM" id="SSF52402">
    <property type="entry name" value="Adenine nucleotide alpha hydrolases-like"/>
    <property type="match status" value="2"/>
</dbReference>
<dbReference type="InterPro" id="IPR006015">
    <property type="entry name" value="Universal_stress_UspA"/>
</dbReference>
<sequence length="282" mass="30609">MMKILVAVDGSESSNNALKQTLAFVKRAGGEVIAITVPFYYGAEFELGLVGTTEEVFTGPAEAVLAEAREIAKEMGVEIKTVMETGIVHQAIVKTATANDVDLIVMGRRGLTRFERVLMGSVTSRVIGYSPIDVLVMPREGVLKLDKILVPVDGSKYGDAAMERAIKLATKYKSELHITTVVDINPEAYALYPDIAEQLEEGARSMLKDALKMVEKAQLKADTSMHEGDAHERIIHTAQEFGADMICMGSHGRTGLSRLLMGSVTERVIGEAKVPVLVVKME</sequence>
<reference evidence="3 4" key="1">
    <citation type="journal article" date="2016" name="Nat. Commun.">
        <title>Thousands of microbial genomes shed light on interconnected biogeochemical processes in an aquifer system.</title>
        <authorList>
            <person name="Anantharaman K."/>
            <person name="Brown C.T."/>
            <person name="Hug L.A."/>
            <person name="Sharon I."/>
            <person name="Castelle C.J."/>
            <person name="Probst A.J."/>
            <person name="Thomas B.C."/>
            <person name="Singh A."/>
            <person name="Wilkins M.J."/>
            <person name="Karaoz U."/>
            <person name="Brodie E.L."/>
            <person name="Williams K.H."/>
            <person name="Hubbard S.S."/>
            <person name="Banfield J.F."/>
        </authorList>
    </citation>
    <scope>NUCLEOTIDE SEQUENCE [LARGE SCALE GENOMIC DNA]</scope>
</reference>
<dbReference type="Gene3D" id="3.40.50.620">
    <property type="entry name" value="HUPs"/>
    <property type="match status" value="2"/>
</dbReference>
<dbReference type="Pfam" id="PF00582">
    <property type="entry name" value="Usp"/>
    <property type="match status" value="2"/>
</dbReference>
<feature type="domain" description="UspA" evidence="2">
    <location>
        <begin position="146"/>
        <end position="280"/>
    </location>
</feature>
<comment type="similarity">
    <text evidence="1">Belongs to the universal stress protein A family.</text>
</comment>